<dbReference type="Gramene" id="OPUNC12G06010.1">
    <property type="protein sequence ID" value="OPUNC12G06010.1"/>
    <property type="gene ID" value="OPUNC12G06010"/>
</dbReference>
<evidence type="ECO:0000313" key="3">
    <source>
        <dbReference type="Proteomes" id="UP000026962"/>
    </source>
</evidence>
<evidence type="ECO:0000256" key="1">
    <source>
        <dbReference type="SAM" id="MobiDB-lite"/>
    </source>
</evidence>
<feature type="region of interest" description="Disordered" evidence="1">
    <location>
        <begin position="120"/>
        <end position="152"/>
    </location>
</feature>
<keyword evidence="3" id="KW-1185">Reference proteome</keyword>
<organism evidence="2">
    <name type="scientific">Oryza punctata</name>
    <name type="common">Red rice</name>
    <dbReference type="NCBI Taxonomy" id="4537"/>
    <lineage>
        <taxon>Eukaryota</taxon>
        <taxon>Viridiplantae</taxon>
        <taxon>Streptophyta</taxon>
        <taxon>Embryophyta</taxon>
        <taxon>Tracheophyta</taxon>
        <taxon>Spermatophyta</taxon>
        <taxon>Magnoliopsida</taxon>
        <taxon>Liliopsida</taxon>
        <taxon>Poales</taxon>
        <taxon>Poaceae</taxon>
        <taxon>BOP clade</taxon>
        <taxon>Oryzoideae</taxon>
        <taxon>Oryzeae</taxon>
        <taxon>Oryzinae</taxon>
        <taxon>Oryza</taxon>
    </lineage>
</organism>
<evidence type="ECO:0000313" key="2">
    <source>
        <dbReference type="EnsemblPlants" id="OPUNC12G06010.1"/>
    </source>
</evidence>
<protein>
    <submittedName>
        <fullName evidence="2">Uncharacterized protein</fullName>
    </submittedName>
</protein>
<dbReference type="EnsemblPlants" id="OPUNC12G06010.1">
    <property type="protein sequence ID" value="OPUNC12G06010.1"/>
    <property type="gene ID" value="OPUNC12G06010"/>
</dbReference>
<reference evidence="2" key="2">
    <citation type="submission" date="2018-05" db="EMBL/GenBank/DDBJ databases">
        <title>OpunRS2 (Oryza punctata Reference Sequence Version 2).</title>
        <authorList>
            <person name="Zhang J."/>
            <person name="Kudrna D."/>
            <person name="Lee S."/>
            <person name="Talag J."/>
            <person name="Welchert J."/>
            <person name="Wing R.A."/>
        </authorList>
    </citation>
    <scope>NUCLEOTIDE SEQUENCE [LARGE SCALE GENOMIC DNA]</scope>
</reference>
<name>A0A0E0MKS3_ORYPU</name>
<feature type="compositionally biased region" description="Polar residues" evidence="1">
    <location>
        <begin position="134"/>
        <end position="143"/>
    </location>
</feature>
<sequence>MASHHRAPLLDMSTMPRRSSCRLVRFASKVSKLGSESCEKYTVLLIELFLKEASRKVKVDQIREVADTGGYLAGEIVVGEVKVGELGEQLETGGWELRCTEIIGGDVEVLQRACSSWPRNSRKVIRPSPPPQRTPFQWQQSVPATHDRKAAK</sequence>
<dbReference type="HOGENOM" id="CLU_147637_0_0_1"/>
<accession>A0A0E0MKS3</accession>
<proteinExistence type="predicted"/>
<dbReference type="Proteomes" id="UP000026962">
    <property type="component" value="Chromosome 12"/>
</dbReference>
<dbReference type="AlphaFoldDB" id="A0A0E0MKS3"/>
<reference evidence="2" key="1">
    <citation type="submission" date="2015-04" db="UniProtKB">
        <authorList>
            <consortium name="EnsemblPlants"/>
        </authorList>
    </citation>
    <scope>IDENTIFICATION</scope>
</reference>